<dbReference type="Pfam" id="PF01210">
    <property type="entry name" value="NAD_Gly3P_dh_N"/>
    <property type="match status" value="1"/>
</dbReference>
<accession>A0A318PQ14</accession>
<feature type="binding site" evidence="7">
    <location>
        <position position="35"/>
    </location>
    <ligand>
        <name>NADPH</name>
        <dbReference type="ChEBI" id="CHEBI:57783"/>
    </ligand>
</feature>
<dbReference type="GO" id="GO:0005975">
    <property type="term" value="P:carbohydrate metabolic process"/>
    <property type="evidence" value="ECO:0007669"/>
    <property type="project" value="InterPro"/>
</dbReference>
<dbReference type="SUPFAM" id="SSF51735">
    <property type="entry name" value="NAD(P)-binding Rossmann-fold domains"/>
    <property type="match status" value="1"/>
</dbReference>
<feature type="domain" description="Glycerol-3-phosphate dehydrogenase NAD-dependent N-terminal" evidence="14">
    <location>
        <begin position="7"/>
        <end position="149"/>
    </location>
</feature>
<dbReference type="AlphaFoldDB" id="A0A318PQ14"/>
<dbReference type="GO" id="GO:0046167">
    <property type="term" value="P:glycerol-3-phosphate biosynthetic process"/>
    <property type="evidence" value="ECO:0007669"/>
    <property type="project" value="UniProtKB-UniRule"/>
</dbReference>
<feature type="binding site" evidence="9">
    <location>
        <position position="98"/>
    </location>
    <ligand>
        <name>substrate</name>
    </ligand>
</feature>
<dbReference type="Gene3D" id="3.40.50.720">
    <property type="entry name" value="NAD(P)-binding Rossmann-like Domain"/>
    <property type="match status" value="1"/>
</dbReference>
<dbReference type="Pfam" id="PF07479">
    <property type="entry name" value="NAD_Gly3P_dh_C"/>
    <property type="match status" value="1"/>
</dbReference>
<dbReference type="InterPro" id="IPR011128">
    <property type="entry name" value="G3P_DH_NAD-dep_N"/>
</dbReference>
<evidence type="ECO:0000256" key="7">
    <source>
        <dbReference type="HAMAP-Rule" id="MF_00394"/>
    </source>
</evidence>
<evidence type="ECO:0000313" key="17">
    <source>
        <dbReference type="Proteomes" id="UP000248257"/>
    </source>
</evidence>
<dbReference type="GO" id="GO:0141152">
    <property type="term" value="F:glycerol-3-phosphate dehydrogenase (NAD+) activity"/>
    <property type="evidence" value="ECO:0007669"/>
    <property type="project" value="RHEA"/>
</dbReference>
<feature type="signal peptide" evidence="13">
    <location>
        <begin position="1"/>
        <end position="23"/>
    </location>
</feature>
<feature type="binding site" evidence="7">
    <location>
        <position position="245"/>
    </location>
    <ligand>
        <name>sn-glycerol 3-phosphate</name>
        <dbReference type="ChEBI" id="CHEBI:57597"/>
    </ligand>
</feature>
<dbReference type="Proteomes" id="UP000248257">
    <property type="component" value="Unassembled WGS sequence"/>
</dbReference>
<dbReference type="EC" id="1.1.1.94" evidence="7"/>
<dbReference type="UniPathway" id="UPA00940"/>
<dbReference type="PANTHER" id="PTHR11728:SF1">
    <property type="entry name" value="GLYCEROL-3-PHOSPHATE DEHYDROGENASE [NAD(+)] 2, CHLOROPLASTIC"/>
    <property type="match status" value="1"/>
</dbReference>
<dbReference type="GO" id="GO:0005829">
    <property type="term" value="C:cytosol"/>
    <property type="evidence" value="ECO:0007669"/>
    <property type="project" value="TreeGrafter"/>
</dbReference>
<comment type="similarity">
    <text evidence="1 7 11">Belongs to the NAD-dependent glycerol-3-phosphate dehydrogenase family.</text>
</comment>
<keyword evidence="13" id="KW-0732">Signal</keyword>
<feature type="binding site" evidence="10">
    <location>
        <position position="130"/>
    </location>
    <ligand>
        <name>NAD(+)</name>
        <dbReference type="ChEBI" id="CHEBI:57540"/>
    </ligand>
</feature>
<comment type="caution">
    <text evidence="7">Lacks conserved residue(s) required for the propagation of feature annotation.</text>
</comment>
<evidence type="ECO:0000256" key="2">
    <source>
        <dbReference type="ARBA" id="ARBA00022516"/>
    </source>
</evidence>
<dbReference type="PIRSF" id="PIRSF000114">
    <property type="entry name" value="Glycerol-3-P_dh"/>
    <property type="match status" value="1"/>
</dbReference>
<evidence type="ECO:0000256" key="4">
    <source>
        <dbReference type="ARBA" id="ARBA00023098"/>
    </source>
</evidence>
<evidence type="ECO:0000256" key="10">
    <source>
        <dbReference type="PIRSR" id="PIRSR000114-3"/>
    </source>
</evidence>
<feature type="binding site" evidence="7">
    <location>
        <position position="98"/>
    </location>
    <ligand>
        <name>sn-glycerol 3-phosphate</name>
        <dbReference type="ChEBI" id="CHEBI:57597"/>
    </ligand>
</feature>
<dbReference type="InterPro" id="IPR006109">
    <property type="entry name" value="G3P_DH_NAD-dep_C"/>
</dbReference>
<keyword evidence="4 7" id="KW-0443">Lipid metabolism</keyword>
<dbReference type="PRINTS" id="PR00077">
    <property type="entry name" value="GPDHDRGNASE"/>
</dbReference>
<feature type="binding site" evidence="7">
    <location>
        <position position="245"/>
    </location>
    <ligand>
        <name>NADPH</name>
        <dbReference type="ChEBI" id="CHEBI:57783"/>
    </ligand>
</feature>
<dbReference type="PROSITE" id="PS00957">
    <property type="entry name" value="NAD_G3PDH"/>
    <property type="match status" value="1"/>
</dbReference>
<dbReference type="NCBIfam" id="NF000942">
    <property type="entry name" value="PRK00094.1-4"/>
    <property type="match status" value="1"/>
</dbReference>
<dbReference type="STRING" id="1220579.GCA_001571345_00182"/>
<dbReference type="EMBL" id="NKUC01000002">
    <property type="protein sequence ID" value="PYD58435.1"/>
    <property type="molecule type" value="Genomic_DNA"/>
</dbReference>
<comment type="pathway">
    <text evidence="7">Membrane lipid metabolism; glycerophospholipid metabolism.</text>
</comment>
<keyword evidence="3 7" id="KW-0560">Oxidoreductase</keyword>
<evidence type="ECO:0000256" key="12">
    <source>
        <dbReference type="RuleBase" id="RU000439"/>
    </source>
</evidence>
<keyword evidence="2 7" id="KW-0444">Lipid biosynthesis</keyword>
<sequence>MTHTKRIAVIGAGAWGTALALQAARAGAHVTLWARNPAALSAGRVMPRLPGFALPETITVTDTLPRQAELMLLACPMQHLRAVASALHPCAPVIACCKGIEQATGLMPLQVLGEVFPHSVLGVLSGPNFAHEVAADLPAAAVLASAERAQARRLADLLTTPAFRLYASDDPTGVQLGGAAKNVVAIAAGATMGAKLGENARAGLITRAIAELARLSHALGGKVETLSGLAGIGDLLLTCTGAASRNYRLGLAVGQGMPAHAAAAALEGVAEGMATAPALHRLAQAHGVSTPVIATVTSLLAGEIDMAQAATTLLARPVGHEFA</sequence>
<dbReference type="GO" id="GO:0046168">
    <property type="term" value="P:glycerol-3-phosphate catabolic process"/>
    <property type="evidence" value="ECO:0007669"/>
    <property type="project" value="InterPro"/>
</dbReference>
<dbReference type="HAMAP" id="MF_00394">
    <property type="entry name" value="NAD_Glyc3P_dehydrog"/>
    <property type="match status" value="1"/>
</dbReference>
<dbReference type="InterPro" id="IPR006168">
    <property type="entry name" value="G3P_DH_NAD-dep"/>
</dbReference>
<feature type="binding site" evidence="7">
    <location>
        <position position="98"/>
    </location>
    <ligand>
        <name>NADPH</name>
        <dbReference type="ChEBI" id="CHEBI:57783"/>
    </ligand>
</feature>
<dbReference type="SUPFAM" id="SSF48179">
    <property type="entry name" value="6-phosphogluconate dehydrogenase C-terminal domain-like"/>
    <property type="match status" value="1"/>
</dbReference>
<evidence type="ECO:0000256" key="9">
    <source>
        <dbReference type="PIRSR" id="PIRSR000114-2"/>
    </source>
</evidence>
<dbReference type="InterPro" id="IPR013328">
    <property type="entry name" value="6PGD_dom2"/>
</dbReference>
<evidence type="ECO:0000256" key="13">
    <source>
        <dbReference type="SAM" id="SignalP"/>
    </source>
</evidence>
<dbReference type="GO" id="GO:0006650">
    <property type="term" value="P:glycerophospholipid metabolic process"/>
    <property type="evidence" value="ECO:0007669"/>
    <property type="project" value="UniProtKB-UniRule"/>
</dbReference>
<keyword evidence="6 7" id="KW-1208">Phospholipid metabolism</keyword>
<feature type="chain" id="PRO_5016412557" description="Glycerol-3-phosphate dehydrogenase [NAD(P)+]" evidence="13">
    <location>
        <begin position="24"/>
        <end position="323"/>
    </location>
</feature>
<comment type="subcellular location">
    <subcellularLocation>
        <location evidence="7">Cytoplasm</location>
    </subcellularLocation>
</comment>
<dbReference type="InterPro" id="IPR008927">
    <property type="entry name" value="6-PGluconate_DH-like_C_sf"/>
</dbReference>
<feature type="binding site" evidence="7">
    <location>
        <position position="126"/>
    </location>
    <ligand>
        <name>sn-glycerol 3-phosphate</name>
        <dbReference type="ChEBI" id="CHEBI:57597"/>
    </ligand>
</feature>
<comment type="caution">
    <text evidence="16">The sequence shown here is derived from an EMBL/GenBank/DDBJ whole genome shotgun (WGS) entry which is preliminary data.</text>
</comment>
<feature type="binding site" evidence="9">
    <location>
        <begin position="245"/>
        <end position="246"/>
    </location>
    <ligand>
        <name>substrate</name>
    </ligand>
</feature>
<feature type="binding site" evidence="7">
    <location>
        <position position="271"/>
    </location>
    <ligand>
        <name>NADPH</name>
        <dbReference type="ChEBI" id="CHEBI:57783"/>
    </ligand>
</feature>
<feature type="binding site" evidence="7">
    <location>
        <position position="246"/>
    </location>
    <ligand>
        <name>sn-glycerol 3-phosphate</name>
        <dbReference type="ChEBI" id="CHEBI:57597"/>
    </ligand>
</feature>
<evidence type="ECO:0000256" key="1">
    <source>
        <dbReference type="ARBA" id="ARBA00011009"/>
    </source>
</evidence>
<feature type="binding site" evidence="7">
    <location>
        <position position="130"/>
    </location>
    <ligand>
        <name>NADPH</name>
        <dbReference type="ChEBI" id="CHEBI:57783"/>
    </ligand>
</feature>
<comment type="function">
    <text evidence="7">Catalyzes the reduction of the glycolytic intermediate dihydroxyacetone phosphate (DHAP) to sn-glycerol 3-phosphate (G3P), the key precursor for phospholipid synthesis.</text>
</comment>
<keyword evidence="7" id="KW-0521">NADP</keyword>
<evidence type="ECO:0000259" key="14">
    <source>
        <dbReference type="Pfam" id="PF01210"/>
    </source>
</evidence>
<feature type="binding site" evidence="10">
    <location>
        <position position="245"/>
    </location>
    <ligand>
        <name>NAD(+)</name>
        <dbReference type="ChEBI" id="CHEBI:57540"/>
    </ligand>
</feature>
<keyword evidence="5 7" id="KW-0594">Phospholipid biosynthesis</keyword>
<feature type="binding site" evidence="7">
    <location>
        <position position="244"/>
    </location>
    <ligand>
        <name>sn-glycerol 3-phosphate</name>
        <dbReference type="ChEBI" id="CHEBI:57597"/>
    </ligand>
</feature>
<keyword evidence="7" id="KW-0547">Nucleotide-binding</keyword>
<organism evidence="16 17">
    <name type="scientific">Komagataeibacter xylinus</name>
    <name type="common">Gluconacetobacter xylinus</name>
    <dbReference type="NCBI Taxonomy" id="28448"/>
    <lineage>
        <taxon>Bacteria</taxon>
        <taxon>Pseudomonadati</taxon>
        <taxon>Pseudomonadota</taxon>
        <taxon>Alphaproteobacteria</taxon>
        <taxon>Acetobacterales</taxon>
        <taxon>Acetobacteraceae</taxon>
        <taxon>Komagataeibacter</taxon>
    </lineage>
</organism>
<dbReference type="GO" id="GO:0141153">
    <property type="term" value="F:glycerol-3-phosphate dehydrogenase (NADP+) activity"/>
    <property type="evidence" value="ECO:0007669"/>
    <property type="project" value="RHEA"/>
</dbReference>
<keyword evidence="7 10" id="KW-0520">NAD</keyword>
<feature type="active site" description="Proton acceptor" evidence="7 8">
    <location>
        <position position="181"/>
    </location>
</feature>
<keyword evidence="17" id="KW-1185">Reference proteome</keyword>
<dbReference type="NCBIfam" id="NF000940">
    <property type="entry name" value="PRK00094.1-2"/>
    <property type="match status" value="1"/>
</dbReference>
<protein>
    <recommendedName>
        <fullName evidence="7">Glycerol-3-phosphate dehydrogenase [NAD(P)+]</fullName>
        <ecNumber evidence="7">1.1.1.94</ecNumber>
    </recommendedName>
    <alternativeName>
        <fullName evidence="7">NAD(P)(+)-dependent glycerol-3-phosphate dehydrogenase</fullName>
    </alternativeName>
    <alternativeName>
        <fullName evidence="7">NAD(P)H-dependent dihydroxyacetone-phosphate reductase</fullName>
    </alternativeName>
</protein>
<dbReference type="Gene3D" id="1.10.1040.10">
    <property type="entry name" value="N-(1-d-carboxylethyl)-l-norvaline Dehydrogenase, domain 2"/>
    <property type="match status" value="1"/>
</dbReference>
<feature type="binding site" evidence="7">
    <location>
        <position position="269"/>
    </location>
    <ligand>
        <name>NADPH</name>
        <dbReference type="ChEBI" id="CHEBI:57783"/>
    </ligand>
</feature>
<dbReference type="GO" id="GO:0051287">
    <property type="term" value="F:NAD binding"/>
    <property type="evidence" value="ECO:0007669"/>
    <property type="project" value="InterPro"/>
</dbReference>
<proteinExistence type="inferred from homology"/>
<dbReference type="PANTHER" id="PTHR11728">
    <property type="entry name" value="GLYCEROL-3-PHOSPHATE DEHYDROGENASE"/>
    <property type="match status" value="1"/>
</dbReference>
<dbReference type="InterPro" id="IPR036291">
    <property type="entry name" value="NAD(P)-bd_dom_sf"/>
</dbReference>
<evidence type="ECO:0000256" key="3">
    <source>
        <dbReference type="ARBA" id="ARBA00023002"/>
    </source>
</evidence>
<evidence type="ECO:0000256" key="5">
    <source>
        <dbReference type="ARBA" id="ARBA00023209"/>
    </source>
</evidence>
<name>A0A318PQ14_KOMXY</name>
<comment type="catalytic activity">
    <reaction evidence="7">
        <text>sn-glycerol 3-phosphate + NAD(+) = dihydroxyacetone phosphate + NADH + H(+)</text>
        <dbReference type="Rhea" id="RHEA:11092"/>
        <dbReference type="ChEBI" id="CHEBI:15378"/>
        <dbReference type="ChEBI" id="CHEBI:57540"/>
        <dbReference type="ChEBI" id="CHEBI:57597"/>
        <dbReference type="ChEBI" id="CHEBI:57642"/>
        <dbReference type="ChEBI" id="CHEBI:57945"/>
        <dbReference type="EC" id="1.1.1.94"/>
    </reaction>
</comment>
<comment type="catalytic activity">
    <reaction evidence="7 12">
        <text>sn-glycerol 3-phosphate + NADP(+) = dihydroxyacetone phosphate + NADPH + H(+)</text>
        <dbReference type="Rhea" id="RHEA:11096"/>
        <dbReference type="ChEBI" id="CHEBI:15378"/>
        <dbReference type="ChEBI" id="CHEBI:57597"/>
        <dbReference type="ChEBI" id="CHEBI:57642"/>
        <dbReference type="ChEBI" id="CHEBI:57783"/>
        <dbReference type="ChEBI" id="CHEBI:58349"/>
        <dbReference type="EC" id="1.1.1.94"/>
    </reaction>
</comment>
<evidence type="ECO:0000313" key="16">
    <source>
        <dbReference type="EMBL" id="PYD58435.1"/>
    </source>
</evidence>
<dbReference type="OrthoDB" id="9812273at2"/>
<evidence type="ECO:0000256" key="8">
    <source>
        <dbReference type="PIRSR" id="PIRSR000114-1"/>
    </source>
</evidence>
<feature type="binding site" evidence="10">
    <location>
        <begin position="11"/>
        <end position="16"/>
    </location>
    <ligand>
        <name>NAD(+)</name>
        <dbReference type="ChEBI" id="CHEBI:57540"/>
    </ligand>
</feature>
<evidence type="ECO:0000256" key="11">
    <source>
        <dbReference type="RuleBase" id="RU000437"/>
    </source>
</evidence>
<keyword evidence="7" id="KW-0963">Cytoplasm</keyword>
<evidence type="ECO:0000256" key="6">
    <source>
        <dbReference type="ARBA" id="ARBA00023264"/>
    </source>
</evidence>
<feature type="domain" description="Glycerol-3-phosphate dehydrogenase NAD-dependent C-terminal" evidence="15">
    <location>
        <begin position="170"/>
        <end position="309"/>
    </location>
</feature>
<gene>
    <name evidence="7" type="primary">gpsA</name>
    <name evidence="16" type="ORF">CFR75_01585</name>
</gene>
<feature type="binding site" evidence="7">
    <location>
        <position position="181"/>
    </location>
    <ligand>
        <name>sn-glycerol 3-phosphate</name>
        <dbReference type="ChEBI" id="CHEBI:57597"/>
    </ligand>
</feature>
<feature type="binding site" evidence="7">
    <location>
        <position position="234"/>
    </location>
    <ligand>
        <name>sn-glycerol 3-phosphate</name>
        <dbReference type="ChEBI" id="CHEBI:57597"/>
    </ligand>
</feature>
<feature type="binding site" evidence="7">
    <location>
        <position position="15"/>
    </location>
    <ligand>
        <name>NADPH</name>
        <dbReference type="ChEBI" id="CHEBI:57783"/>
    </ligand>
</feature>
<reference evidence="16 17" key="1">
    <citation type="submission" date="2017-07" db="EMBL/GenBank/DDBJ databases">
        <title>A draft genome sequence of Komagataeibacter xylinus LMG 1515.</title>
        <authorList>
            <person name="Skraban J."/>
            <person name="Cleenwerck I."/>
            <person name="Vandamme P."/>
            <person name="Trcek J."/>
        </authorList>
    </citation>
    <scope>NUCLEOTIDE SEQUENCE [LARGE SCALE GENOMIC DNA]</scope>
    <source>
        <strain evidence="16 17">LMG 1515</strain>
    </source>
</reference>
<dbReference type="GO" id="GO:0008654">
    <property type="term" value="P:phospholipid biosynthetic process"/>
    <property type="evidence" value="ECO:0007669"/>
    <property type="project" value="UniProtKB-KW"/>
</dbReference>
<evidence type="ECO:0000259" key="15">
    <source>
        <dbReference type="Pfam" id="PF07479"/>
    </source>
</evidence>
<dbReference type="RefSeq" id="WP_061271516.1">
    <property type="nucleotide sequence ID" value="NZ_CBCRXN010000107.1"/>
</dbReference>